<protein>
    <submittedName>
        <fullName evidence="3">Uncharacterized protein</fullName>
    </submittedName>
</protein>
<dbReference type="OrthoDB" id="273685at2759"/>
<sequence>MRDVVTLFIEASVAKGEWQAALSALKLPRTCHSSTGTSNGSSFAAEAALNIFRLSSTLSSKGEWIAALAVLHNAPLPFTVQGSKTYSSVYLAARVWTYQHVLTACCSGSSAAVLDRPAAITRPTEIARDANEGEKEISFECALALAGEAFCVFDSAPDFCEQRKTPSEGPAGQDLTKLPVAPMATSSVESDSVTTCVENLLRWCRAELPRRRSTTGVVTPERTEAAMQQLTDLSRVALRGVSDAHVVASYRPSSEPETKTVSDLDAASSCEQVASDVQHAEDDLAKLLASNSRAADAWATSLNLLQRVPAERVTGRLFTALLRHLLHHHRRDEIAQLVRTLVLLQGSVDSTQRSPPALTLTSPSPATAMALRLDSVLIKVVAEACHRLRRSDVAAEVLLDTEALAAMTPSAAVPLVMTLRDAGAYSSVILWWELLRKEERVLRYPLLRHAKLCSYVASCVLRSTTARNSGAITETQQAASYAVKDVRVRSAARWTGDWQSALDVFRDAGAPAHDPALVLLFQLRLLRQAGQWNASLQLFNAFCQAHPSMQNSRYLHPDLAGQKHNGRHDDRRIGGTHREAPYSTTGKKRASAMKSACAVLTQENAEQWIPSSVLASLKQQVQDWKP</sequence>
<dbReference type="AlphaFoldDB" id="A0A640KWU1"/>
<reference evidence="3 4" key="1">
    <citation type="submission" date="2019-11" db="EMBL/GenBank/DDBJ databases">
        <title>Leishmania tarentolae CDS.</title>
        <authorList>
            <person name="Goto Y."/>
            <person name="Yamagishi J."/>
        </authorList>
    </citation>
    <scope>NUCLEOTIDE SEQUENCE [LARGE SCALE GENOMIC DNA]</scope>
    <source>
        <strain evidence="3 4">Parrot Tar II</strain>
    </source>
</reference>
<evidence type="ECO:0000313" key="4">
    <source>
        <dbReference type="Proteomes" id="UP000419144"/>
    </source>
</evidence>
<gene>
    <name evidence="2" type="ORF">LtaPh_3316600</name>
    <name evidence="3" type="ORF">LtaPh_9901201</name>
</gene>
<dbReference type="VEuPathDB" id="TriTrypDB:LtaPh_3316600"/>
<evidence type="ECO:0000256" key="1">
    <source>
        <dbReference type="SAM" id="MobiDB-lite"/>
    </source>
</evidence>
<evidence type="ECO:0000313" key="2">
    <source>
        <dbReference type="EMBL" id="GET91902.1"/>
    </source>
</evidence>
<comment type="caution">
    <text evidence="3">The sequence shown here is derived from an EMBL/GenBank/DDBJ whole genome shotgun (WGS) entry which is preliminary data.</text>
</comment>
<dbReference type="Proteomes" id="UP000419144">
    <property type="component" value="Unassembled WGS sequence"/>
</dbReference>
<accession>A0A640KWU1</accession>
<feature type="compositionally biased region" description="Basic and acidic residues" evidence="1">
    <location>
        <begin position="567"/>
        <end position="580"/>
    </location>
</feature>
<feature type="region of interest" description="Disordered" evidence="1">
    <location>
        <begin position="560"/>
        <end position="587"/>
    </location>
</feature>
<dbReference type="VEuPathDB" id="TriTrypDB:LtaPh_9901201"/>
<name>A0A640KWU1_LEITA</name>
<evidence type="ECO:0000313" key="3">
    <source>
        <dbReference type="EMBL" id="GET93828.1"/>
    </source>
</evidence>
<organism evidence="3 4">
    <name type="scientific">Leishmania tarentolae</name>
    <name type="common">Sauroleishmania tarentolae</name>
    <dbReference type="NCBI Taxonomy" id="5689"/>
    <lineage>
        <taxon>Eukaryota</taxon>
        <taxon>Discoba</taxon>
        <taxon>Euglenozoa</taxon>
        <taxon>Kinetoplastea</taxon>
        <taxon>Metakinetoplastina</taxon>
        <taxon>Trypanosomatida</taxon>
        <taxon>Trypanosomatidae</taxon>
        <taxon>Leishmaniinae</taxon>
        <taxon>Leishmania</taxon>
        <taxon>lizard Leishmania</taxon>
    </lineage>
</organism>
<dbReference type="EMBL" id="BLBS01000059">
    <property type="protein sequence ID" value="GET93828.1"/>
    <property type="molecule type" value="Genomic_DNA"/>
</dbReference>
<keyword evidence="4" id="KW-1185">Reference proteome</keyword>
<dbReference type="EMBL" id="BLBS01000052">
    <property type="protein sequence ID" value="GET91902.1"/>
    <property type="molecule type" value="Genomic_DNA"/>
</dbReference>
<proteinExistence type="predicted"/>